<evidence type="ECO:0000313" key="3">
    <source>
        <dbReference type="Proteomes" id="UP000182894"/>
    </source>
</evidence>
<keyword evidence="2" id="KW-0808">Transferase</keyword>
<dbReference type="OrthoDB" id="9807426at2"/>
<dbReference type="STRING" id="89065.SAMN05216605_101257"/>
<name>A0A1G7RTR7_9PSED</name>
<organism evidence="2 3">
    <name type="scientific">Pseudomonas abietaniphila</name>
    <dbReference type="NCBI Taxonomy" id="89065"/>
    <lineage>
        <taxon>Bacteria</taxon>
        <taxon>Pseudomonadati</taxon>
        <taxon>Pseudomonadota</taxon>
        <taxon>Gammaproteobacteria</taxon>
        <taxon>Pseudomonadales</taxon>
        <taxon>Pseudomonadaceae</taxon>
        <taxon>Pseudomonas</taxon>
    </lineage>
</organism>
<keyword evidence="3" id="KW-1185">Reference proteome</keyword>
<evidence type="ECO:0000259" key="1">
    <source>
        <dbReference type="PROSITE" id="PS51186"/>
    </source>
</evidence>
<dbReference type="SUPFAM" id="SSF55729">
    <property type="entry name" value="Acyl-CoA N-acyltransferases (Nat)"/>
    <property type="match status" value="1"/>
</dbReference>
<accession>A0A1G7RTR7</accession>
<dbReference type="EMBL" id="FNCO01000001">
    <property type="protein sequence ID" value="SDG14142.1"/>
    <property type="molecule type" value="Genomic_DNA"/>
</dbReference>
<dbReference type="GO" id="GO:0016747">
    <property type="term" value="F:acyltransferase activity, transferring groups other than amino-acyl groups"/>
    <property type="evidence" value="ECO:0007669"/>
    <property type="project" value="InterPro"/>
</dbReference>
<dbReference type="InterPro" id="IPR016181">
    <property type="entry name" value="Acyl_CoA_acyltransferase"/>
</dbReference>
<feature type="domain" description="N-acetyltransferase" evidence="1">
    <location>
        <begin position="33"/>
        <end position="188"/>
    </location>
</feature>
<dbReference type="Proteomes" id="UP000182894">
    <property type="component" value="Unassembled WGS sequence"/>
</dbReference>
<dbReference type="CDD" id="cd04301">
    <property type="entry name" value="NAT_SF"/>
    <property type="match status" value="1"/>
</dbReference>
<evidence type="ECO:0000313" key="2">
    <source>
        <dbReference type="EMBL" id="SDG14142.1"/>
    </source>
</evidence>
<dbReference type="InterPro" id="IPR000182">
    <property type="entry name" value="GNAT_dom"/>
</dbReference>
<proteinExistence type="predicted"/>
<dbReference type="Gene3D" id="3.40.630.30">
    <property type="match status" value="1"/>
</dbReference>
<sequence length="188" mass="21420">MAYDASIVTRFDDETKALNGDYWLEPMQDGTPMLIRELAARDRERDLVFFEGLGADTPHFRFLASFSEREDTHDQLMDVSLPNRMAYIALAYEGKELKEIGKARYGAFEGDAHCEFAVAVSEQWQRKGVASALMQHLMDTAKRQGFKKISSMDASNNQHMDLLAKSLGFTCRNNDEHGSKIFHEFVLQ</sequence>
<dbReference type="Pfam" id="PF00583">
    <property type="entry name" value="Acetyltransf_1"/>
    <property type="match status" value="1"/>
</dbReference>
<protein>
    <submittedName>
        <fullName evidence="2">Acetyltransferase (GNAT) family protein</fullName>
    </submittedName>
</protein>
<dbReference type="PROSITE" id="PS51186">
    <property type="entry name" value="GNAT"/>
    <property type="match status" value="1"/>
</dbReference>
<gene>
    <name evidence="2" type="ORF">SAMN05216605_101257</name>
</gene>
<dbReference type="AlphaFoldDB" id="A0A1G7RTR7"/>
<reference evidence="3" key="1">
    <citation type="submission" date="2016-10" db="EMBL/GenBank/DDBJ databases">
        <authorList>
            <person name="Varghese N."/>
            <person name="Submissions S."/>
        </authorList>
    </citation>
    <scope>NUCLEOTIDE SEQUENCE [LARGE SCALE GENOMIC DNA]</scope>
    <source>
        <strain evidence="3">ATCC 700689</strain>
    </source>
</reference>